<protein>
    <recommendedName>
        <fullName evidence="1">TonB C-terminal domain-containing protein</fullName>
    </recommendedName>
</protein>
<sequence length="163" mass="17743">MLFLPMSFSGCRATGIVFLVGLLLALGTGCAGSEEAQAFQAMMESRPTMVNPTNYATVYPEDQVEVPPEIDGGMDRFYERVLENEPPRGLRQDKSGSIVVLLVVSPEGEPTNVLIEKSLYPVADEVVRSTVLNSSFTPGRHNGEPVPVALRLSVQITNMRISM</sequence>
<evidence type="ECO:0000259" key="1">
    <source>
        <dbReference type="Pfam" id="PF03544"/>
    </source>
</evidence>
<accession>A0A2H3P1Z8</accession>
<evidence type="ECO:0000313" key="3">
    <source>
        <dbReference type="Proteomes" id="UP000221024"/>
    </source>
</evidence>
<dbReference type="Pfam" id="PF03544">
    <property type="entry name" value="TonB_C"/>
    <property type="match status" value="1"/>
</dbReference>
<dbReference type="SUPFAM" id="SSF74653">
    <property type="entry name" value="TolA/TonB C-terminal domain"/>
    <property type="match status" value="1"/>
</dbReference>
<evidence type="ECO:0000313" key="2">
    <source>
        <dbReference type="EMBL" id="PEN09600.1"/>
    </source>
</evidence>
<gene>
    <name evidence="2" type="ORF">CRI93_02400</name>
</gene>
<dbReference type="InterPro" id="IPR037682">
    <property type="entry name" value="TonB_C"/>
</dbReference>
<dbReference type="Proteomes" id="UP000221024">
    <property type="component" value="Unassembled WGS sequence"/>
</dbReference>
<dbReference type="GO" id="GO:0055085">
    <property type="term" value="P:transmembrane transport"/>
    <property type="evidence" value="ECO:0007669"/>
    <property type="project" value="InterPro"/>
</dbReference>
<dbReference type="EMBL" id="PDEP01000001">
    <property type="protein sequence ID" value="PEN09600.1"/>
    <property type="molecule type" value="Genomic_DNA"/>
</dbReference>
<dbReference type="AlphaFoldDB" id="A0A2H3P1Z8"/>
<dbReference type="Gene3D" id="3.30.1150.10">
    <property type="match status" value="1"/>
</dbReference>
<dbReference type="OrthoDB" id="1039448at2"/>
<reference evidence="2 3" key="1">
    <citation type="submission" date="2017-10" db="EMBL/GenBank/DDBJ databases">
        <title>Draft genome of Longimonas halophila.</title>
        <authorList>
            <person name="Goh K.M."/>
            <person name="Shamsir M.S."/>
            <person name="Lim S.W."/>
        </authorList>
    </citation>
    <scope>NUCLEOTIDE SEQUENCE [LARGE SCALE GENOMIC DNA]</scope>
    <source>
        <strain evidence="2 3">KCTC 42399</strain>
    </source>
</reference>
<keyword evidence="3" id="KW-1185">Reference proteome</keyword>
<proteinExistence type="predicted"/>
<comment type="caution">
    <text evidence="2">The sequence shown here is derived from an EMBL/GenBank/DDBJ whole genome shotgun (WGS) entry which is preliminary data.</text>
</comment>
<feature type="domain" description="TonB C-terminal" evidence="1">
    <location>
        <begin position="86"/>
        <end position="151"/>
    </location>
</feature>
<organism evidence="2 3">
    <name type="scientific">Longimonas halophila</name>
    <dbReference type="NCBI Taxonomy" id="1469170"/>
    <lineage>
        <taxon>Bacteria</taxon>
        <taxon>Pseudomonadati</taxon>
        <taxon>Rhodothermota</taxon>
        <taxon>Rhodothermia</taxon>
        <taxon>Rhodothermales</taxon>
        <taxon>Salisaetaceae</taxon>
        <taxon>Longimonas</taxon>
    </lineage>
</organism>
<name>A0A2H3P1Z8_9BACT</name>